<organism evidence="1 2">
    <name type="scientific">Lentinula boryana</name>
    <dbReference type="NCBI Taxonomy" id="40481"/>
    <lineage>
        <taxon>Eukaryota</taxon>
        <taxon>Fungi</taxon>
        <taxon>Dikarya</taxon>
        <taxon>Basidiomycota</taxon>
        <taxon>Agaricomycotina</taxon>
        <taxon>Agaricomycetes</taxon>
        <taxon>Agaricomycetidae</taxon>
        <taxon>Agaricales</taxon>
        <taxon>Marasmiineae</taxon>
        <taxon>Omphalotaceae</taxon>
        <taxon>Lentinula</taxon>
    </lineage>
</organism>
<evidence type="ECO:0000313" key="1">
    <source>
        <dbReference type="EMBL" id="KAJ3995039.1"/>
    </source>
</evidence>
<dbReference type="EMBL" id="MU790672">
    <property type="protein sequence ID" value="KAJ3995039.1"/>
    <property type="molecule type" value="Genomic_DNA"/>
</dbReference>
<comment type="caution">
    <text evidence="1">The sequence shown here is derived from an EMBL/GenBank/DDBJ whole genome shotgun (WGS) entry which is preliminary data.</text>
</comment>
<proteinExistence type="predicted"/>
<dbReference type="Proteomes" id="UP001163828">
    <property type="component" value="Unassembled WGS sequence"/>
</dbReference>
<evidence type="ECO:0008006" key="3">
    <source>
        <dbReference type="Google" id="ProtNLM"/>
    </source>
</evidence>
<gene>
    <name evidence="1" type="ORF">F5050DRAFT_1574416</name>
</gene>
<evidence type="ECO:0000313" key="2">
    <source>
        <dbReference type="Proteomes" id="UP001163828"/>
    </source>
</evidence>
<keyword evidence="2" id="KW-1185">Reference proteome</keyword>
<accession>A0ABQ8Q963</accession>
<reference evidence="1" key="1">
    <citation type="submission" date="2022-08" db="EMBL/GenBank/DDBJ databases">
        <authorList>
            <consortium name="DOE Joint Genome Institute"/>
            <person name="Min B."/>
            <person name="Riley R."/>
            <person name="Sierra-Patev S."/>
            <person name="Naranjo-Ortiz M."/>
            <person name="Looney B."/>
            <person name="Konkel Z."/>
            <person name="Slot J.C."/>
            <person name="Sakamoto Y."/>
            <person name="Steenwyk J.L."/>
            <person name="Rokas A."/>
            <person name="Carro J."/>
            <person name="Camarero S."/>
            <person name="Ferreira P."/>
            <person name="Molpeceres G."/>
            <person name="Ruiz-Duenas F.J."/>
            <person name="Serrano A."/>
            <person name="Henrissat B."/>
            <person name="Drula E."/>
            <person name="Hughes K.W."/>
            <person name="Mata J.L."/>
            <person name="Ishikawa N.K."/>
            <person name="Vargas-Isla R."/>
            <person name="Ushijima S."/>
            <person name="Smith C.A."/>
            <person name="Ahrendt S."/>
            <person name="Andreopoulos W."/>
            <person name="He G."/>
            <person name="Labutti K."/>
            <person name="Lipzen A."/>
            <person name="Ng V."/>
            <person name="Sandor L."/>
            <person name="Barry K."/>
            <person name="Martinez A.T."/>
            <person name="Xiao Y."/>
            <person name="Gibbons J.G."/>
            <person name="Terashima K."/>
            <person name="Hibbett D.S."/>
            <person name="Grigoriev I.V."/>
        </authorList>
    </citation>
    <scope>NUCLEOTIDE SEQUENCE</scope>
    <source>
        <strain evidence="1">TFB10827</strain>
    </source>
</reference>
<sequence length="182" mass="20627">MKFSTLKQIFSNTTYPIVIIQYERDGFSVGREDQLHWALIVITDEDEKSGPCWQAFDRHYSDGRGVIWELYDGKVVYPEHTMKCLGGVNVGSVKKSELKSLREVRIHAKGAHQPNPKFHGWNCRDWVVEAILCLQVNGWISEGVIPSQDFLLTGLREASAQTANTAPDSMTKRKPLVIVDHT</sequence>
<name>A0ABQ8Q963_9AGAR</name>
<protein>
    <recommendedName>
        <fullName evidence="3">Ubiquitin-like protease family profile domain-containing protein</fullName>
    </recommendedName>
</protein>